<accession>A0A3M8DRS6</accession>
<keyword evidence="2" id="KW-1185">Reference proteome</keyword>
<protein>
    <submittedName>
        <fullName evidence="1">Uncharacterized protein</fullName>
    </submittedName>
</protein>
<proteinExistence type="predicted"/>
<evidence type="ECO:0000313" key="2">
    <source>
        <dbReference type="Proteomes" id="UP000269573"/>
    </source>
</evidence>
<sequence>MNKRLQSDDVQISEDKKKWMQAVGIRKFHRPMRYYSRAGHIYSEEHIRDTPLEELIAGYEKTFKQTK</sequence>
<organism evidence="1 2">
    <name type="scientific">Brevibacillus nitrificans</name>
    <dbReference type="NCBI Taxonomy" id="651560"/>
    <lineage>
        <taxon>Bacteria</taxon>
        <taxon>Bacillati</taxon>
        <taxon>Bacillota</taxon>
        <taxon>Bacilli</taxon>
        <taxon>Bacillales</taxon>
        <taxon>Paenibacillaceae</taxon>
        <taxon>Brevibacillus</taxon>
    </lineage>
</organism>
<dbReference type="AlphaFoldDB" id="A0A3M8DRS6"/>
<comment type="caution">
    <text evidence="1">The sequence shown here is derived from an EMBL/GenBank/DDBJ whole genome shotgun (WGS) entry which is preliminary data.</text>
</comment>
<evidence type="ECO:0000313" key="1">
    <source>
        <dbReference type="EMBL" id="RNB90189.1"/>
    </source>
</evidence>
<dbReference type="Proteomes" id="UP000269573">
    <property type="component" value="Unassembled WGS sequence"/>
</dbReference>
<dbReference type="RefSeq" id="WP_122922055.1">
    <property type="nucleotide sequence ID" value="NZ_RHHU01000002.1"/>
</dbReference>
<dbReference type="EMBL" id="RHHU01000002">
    <property type="protein sequence ID" value="RNB90189.1"/>
    <property type="molecule type" value="Genomic_DNA"/>
</dbReference>
<gene>
    <name evidence="1" type="ORF">EDM59_01725</name>
</gene>
<reference evidence="1 2" key="1">
    <citation type="submission" date="2018-10" db="EMBL/GenBank/DDBJ databases">
        <title>Phylogenomics of Brevibacillus.</title>
        <authorList>
            <person name="Dunlap C."/>
        </authorList>
    </citation>
    <scope>NUCLEOTIDE SEQUENCE [LARGE SCALE GENOMIC DNA]</scope>
    <source>
        <strain evidence="1 2">JCM 15774</strain>
    </source>
</reference>
<name>A0A3M8DRS6_9BACL</name>